<evidence type="ECO:0000259" key="9">
    <source>
        <dbReference type="Pfam" id="PF07569"/>
    </source>
</evidence>
<evidence type="ECO:0000256" key="3">
    <source>
        <dbReference type="ARBA" id="ARBA00022574"/>
    </source>
</evidence>
<dbReference type="InterPro" id="IPR036322">
    <property type="entry name" value="WD40_repeat_dom_sf"/>
</dbReference>
<dbReference type="GO" id="GO:0000417">
    <property type="term" value="C:HIR complex"/>
    <property type="evidence" value="ECO:0007669"/>
    <property type="project" value="TreeGrafter"/>
</dbReference>
<evidence type="ECO:0000256" key="6">
    <source>
        <dbReference type="ARBA" id="ARBA00023015"/>
    </source>
</evidence>
<keyword evidence="8" id="KW-0539">Nucleus</keyword>
<keyword evidence="4" id="KW-0677">Repeat</keyword>
<dbReference type="EMBL" id="CAKXAJ010024929">
    <property type="protein sequence ID" value="CAH2232983.1"/>
    <property type="molecule type" value="Genomic_DNA"/>
</dbReference>
<dbReference type="PANTHER" id="PTHR13831:SF0">
    <property type="entry name" value="PROTEIN HIRA"/>
    <property type="match status" value="1"/>
</dbReference>
<reference evidence="10" key="1">
    <citation type="submission" date="2022-03" db="EMBL/GenBank/DDBJ databases">
        <authorList>
            <person name="Lindestad O."/>
        </authorList>
    </citation>
    <scope>NUCLEOTIDE SEQUENCE</scope>
</reference>
<sequence>MKPHNDGVAAGSPVTSIACDARWACVACVDGSLHVWTLSKVNAQRALPPIALTSQAAKLTLSGDTLAVVTTSATLAIWDLANASCVIRPLCFRNLLTHGGTEDQLRNILDDLLGPSHCTSTPKIWQNTILGIRKHDLLEEMLSLLVRQLRWQRLYTEYQDQLSSLKQTSAMVNGH</sequence>
<evidence type="ECO:0000256" key="7">
    <source>
        <dbReference type="ARBA" id="ARBA00023163"/>
    </source>
</evidence>
<keyword evidence="3" id="KW-0853">WD repeat</keyword>
<evidence type="ECO:0000313" key="10">
    <source>
        <dbReference type="EMBL" id="CAH2232983.1"/>
    </source>
</evidence>
<dbReference type="GO" id="GO:0006355">
    <property type="term" value="P:regulation of DNA-templated transcription"/>
    <property type="evidence" value="ECO:0007669"/>
    <property type="project" value="InterPro"/>
</dbReference>
<dbReference type="Gene3D" id="2.130.10.10">
    <property type="entry name" value="YVTN repeat-like/Quinoprotein amine dehydrogenase"/>
    <property type="match status" value="1"/>
</dbReference>
<organism evidence="10 11">
    <name type="scientific">Pararge aegeria aegeria</name>
    <dbReference type="NCBI Taxonomy" id="348720"/>
    <lineage>
        <taxon>Eukaryota</taxon>
        <taxon>Metazoa</taxon>
        <taxon>Ecdysozoa</taxon>
        <taxon>Arthropoda</taxon>
        <taxon>Hexapoda</taxon>
        <taxon>Insecta</taxon>
        <taxon>Pterygota</taxon>
        <taxon>Neoptera</taxon>
        <taxon>Endopterygota</taxon>
        <taxon>Lepidoptera</taxon>
        <taxon>Glossata</taxon>
        <taxon>Ditrysia</taxon>
        <taxon>Papilionoidea</taxon>
        <taxon>Nymphalidae</taxon>
        <taxon>Satyrinae</taxon>
        <taxon>Satyrini</taxon>
        <taxon>Parargina</taxon>
        <taxon>Pararge</taxon>
    </lineage>
</organism>
<gene>
    <name evidence="10" type="primary">jg8299</name>
    <name evidence="10" type="ORF">PAEG_LOCUS11145</name>
</gene>
<keyword evidence="5" id="KW-0156">Chromatin regulator</keyword>
<name>A0A8S4R8H5_9NEOP</name>
<dbReference type="Proteomes" id="UP000838756">
    <property type="component" value="Unassembled WGS sequence"/>
</dbReference>
<evidence type="ECO:0000313" key="11">
    <source>
        <dbReference type="Proteomes" id="UP000838756"/>
    </source>
</evidence>
<dbReference type="InterPro" id="IPR011494">
    <property type="entry name" value="HIRA-like_C"/>
</dbReference>
<dbReference type="GO" id="GO:0006338">
    <property type="term" value="P:chromatin remodeling"/>
    <property type="evidence" value="ECO:0007669"/>
    <property type="project" value="InterPro"/>
</dbReference>
<dbReference type="PROSITE" id="PS51257">
    <property type="entry name" value="PROKAR_LIPOPROTEIN"/>
    <property type="match status" value="1"/>
</dbReference>
<dbReference type="GO" id="GO:0000785">
    <property type="term" value="C:chromatin"/>
    <property type="evidence" value="ECO:0007669"/>
    <property type="project" value="TreeGrafter"/>
</dbReference>
<dbReference type="Pfam" id="PF07569">
    <property type="entry name" value="Hira"/>
    <property type="match status" value="1"/>
</dbReference>
<comment type="similarity">
    <text evidence="2">Belongs to the WD repeat HIR1 family.</text>
</comment>
<evidence type="ECO:0000256" key="4">
    <source>
        <dbReference type="ARBA" id="ARBA00022737"/>
    </source>
</evidence>
<evidence type="ECO:0000256" key="2">
    <source>
        <dbReference type="ARBA" id="ARBA00007306"/>
    </source>
</evidence>
<evidence type="ECO:0000256" key="1">
    <source>
        <dbReference type="ARBA" id="ARBA00004123"/>
    </source>
</evidence>
<keyword evidence="6" id="KW-0805">Transcription regulation</keyword>
<comment type="subcellular location">
    <subcellularLocation>
        <location evidence="1">Nucleus</location>
    </subcellularLocation>
</comment>
<dbReference type="GO" id="GO:0031491">
    <property type="term" value="F:nucleosome binding"/>
    <property type="evidence" value="ECO:0007669"/>
    <property type="project" value="TreeGrafter"/>
</dbReference>
<evidence type="ECO:0000256" key="5">
    <source>
        <dbReference type="ARBA" id="ARBA00022853"/>
    </source>
</evidence>
<keyword evidence="11" id="KW-1185">Reference proteome</keyword>
<dbReference type="GO" id="GO:0005634">
    <property type="term" value="C:nucleus"/>
    <property type="evidence" value="ECO:0007669"/>
    <property type="project" value="UniProtKB-SubCell"/>
</dbReference>
<accession>A0A8S4R8H5</accession>
<dbReference type="SUPFAM" id="SSF50978">
    <property type="entry name" value="WD40 repeat-like"/>
    <property type="match status" value="1"/>
</dbReference>
<dbReference type="InterPro" id="IPR015943">
    <property type="entry name" value="WD40/YVTN_repeat-like_dom_sf"/>
</dbReference>
<dbReference type="AlphaFoldDB" id="A0A8S4R8H5"/>
<dbReference type="InterPro" id="IPR031120">
    <property type="entry name" value="HIR1-like"/>
</dbReference>
<dbReference type="PANTHER" id="PTHR13831">
    <property type="entry name" value="MEMBER OF THE HIR1 FAMILY OF WD-REPEAT PROTEINS"/>
    <property type="match status" value="1"/>
</dbReference>
<protein>
    <submittedName>
        <fullName evidence="10">Jg8299 protein</fullName>
    </submittedName>
</protein>
<evidence type="ECO:0000256" key="8">
    <source>
        <dbReference type="ARBA" id="ARBA00023242"/>
    </source>
</evidence>
<proteinExistence type="inferred from homology"/>
<feature type="domain" description="Protein HIRA-like C-terminal" evidence="9">
    <location>
        <begin position="44"/>
        <end position="98"/>
    </location>
</feature>
<keyword evidence="7" id="KW-0804">Transcription</keyword>
<dbReference type="OrthoDB" id="6904061at2759"/>
<dbReference type="GO" id="GO:0006351">
    <property type="term" value="P:DNA-templated transcription"/>
    <property type="evidence" value="ECO:0007669"/>
    <property type="project" value="InterPro"/>
</dbReference>
<comment type="caution">
    <text evidence="10">The sequence shown here is derived from an EMBL/GenBank/DDBJ whole genome shotgun (WGS) entry which is preliminary data.</text>
</comment>